<evidence type="ECO:0000256" key="1">
    <source>
        <dbReference type="SAM" id="MobiDB-lite"/>
    </source>
</evidence>
<feature type="compositionally biased region" description="Acidic residues" evidence="1">
    <location>
        <begin position="30"/>
        <end position="44"/>
    </location>
</feature>
<sequence length="620" mass="61109">MREEPGREPAREKDPVEEPVEIEPTAELPAPEDEPGPDEADEPAAGEAAEPAVGEAAEPAADEAGEPSAGEGAEPAAGKPAGAAADTVDEETETADDADPAAPAAPRPSRGRRVVRGLGLTVSGLALVAAAGGAVVAAAAWPAGETRPVEAAVVDVPAGPVSAVCAGPPALTAGEGMSVDPELDPADVTPTTLTQLLTLPREDAGAAEATYTPLDGEAQELARVGQVRALEIGDPGTGAILRAEPVDDVAALAAGATLTRTDAGDLRGLAAAPCLGPQSTTWLVGGGTDLGQSAQLVLTNTGDTPATVTATMWTTLGLADAARLAEIVVAPQSETTVLLEGVATGDPALALRVDATGGQVAARVQDHQLDGLVGAGVDVVTPAAPPALTVTVPGVVLPESSMDDPASSAVRLVNPGEETATASVTLLGPDGEVEVPGAEDVVLDPGAVLDLTLAGVDAGAYAVEITADQPVTGAVVLARVGKAGELDPDVPPVERAWTPAADPADSGVLLTPGLGDVVDAATVTLTNPGEDDVEAELVPVGEGGSLGDPETVTVPGRSTVTSDVAELGEGTVAVQVRTAGGTGVLAASVLTAKAGDGELVSVLPLSPDPHTARSVRVDVR</sequence>
<gene>
    <name evidence="3" type="ORF">GCM10022262_37640</name>
</gene>
<dbReference type="Proteomes" id="UP001499841">
    <property type="component" value="Unassembled WGS sequence"/>
</dbReference>
<evidence type="ECO:0000313" key="4">
    <source>
        <dbReference type="Proteomes" id="UP001499841"/>
    </source>
</evidence>
<feature type="compositionally biased region" description="Basic and acidic residues" evidence="1">
    <location>
        <begin position="1"/>
        <end position="16"/>
    </location>
</feature>
<keyword evidence="2" id="KW-0472">Membrane</keyword>
<evidence type="ECO:0000256" key="2">
    <source>
        <dbReference type="SAM" id="Phobius"/>
    </source>
</evidence>
<proteinExistence type="predicted"/>
<protein>
    <recommendedName>
        <fullName evidence="5">Choice-of-anchor D domain-containing protein</fullName>
    </recommendedName>
</protein>
<name>A0ABP6UP55_9MICO</name>
<feature type="region of interest" description="Disordered" evidence="1">
    <location>
        <begin position="1"/>
        <end position="111"/>
    </location>
</feature>
<keyword evidence="4" id="KW-1185">Reference proteome</keyword>
<dbReference type="Pfam" id="PF18986">
    <property type="entry name" value="DUF5719"/>
    <property type="match status" value="1"/>
</dbReference>
<feature type="compositionally biased region" description="Low complexity" evidence="1">
    <location>
        <begin position="66"/>
        <end position="86"/>
    </location>
</feature>
<accession>A0ABP6UP55</accession>
<dbReference type="InterPro" id="IPR043777">
    <property type="entry name" value="DUF5719"/>
</dbReference>
<reference evidence="4" key="1">
    <citation type="journal article" date="2019" name="Int. J. Syst. Evol. Microbiol.">
        <title>The Global Catalogue of Microorganisms (GCM) 10K type strain sequencing project: providing services to taxonomists for standard genome sequencing and annotation.</title>
        <authorList>
            <consortium name="The Broad Institute Genomics Platform"/>
            <consortium name="The Broad Institute Genome Sequencing Center for Infectious Disease"/>
            <person name="Wu L."/>
            <person name="Ma J."/>
        </authorList>
    </citation>
    <scope>NUCLEOTIDE SEQUENCE [LARGE SCALE GENOMIC DNA]</scope>
    <source>
        <strain evidence="4">JCM 17459</strain>
    </source>
</reference>
<dbReference type="EMBL" id="BAABBA010000027">
    <property type="protein sequence ID" value="GAA3510198.1"/>
    <property type="molecule type" value="Genomic_DNA"/>
</dbReference>
<evidence type="ECO:0008006" key="5">
    <source>
        <dbReference type="Google" id="ProtNLM"/>
    </source>
</evidence>
<feature type="compositionally biased region" description="Acidic residues" evidence="1">
    <location>
        <begin position="87"/>
        <end position="99"/>
    </location>
</feature>
<organism evidence="3 4">
    <name type="scientific">Georgenia daeguensis</name>
    <dbReference type="NCBI Taxonomy" id="908355"/>
    <lineage>
        <taxon>Bacteria</taxon>
        <taxon>Bacillati</taxon>
        <taxon>Actinomycetota</taxon>
        <taxon>Actinomycetes</taxon>
        <taxon>Micrococcales</taxon>
        <taxon>Bogoriellaceae</taxon>
        <taxon>Georgenia</taxon>
    </lineage>
</organism>
<feature type="compositionally biased region" description="Low complexity" evidence="1">
    <location>
        <begin position="45"/>
        <end position="59"/>
    </location>
</feature>
<comment type="caution">
    <text evidence="3">The sequence shown here is derived from an EMBL/GenBank/DDBJ whole genome shotgun (WGS) entry which is preliminary data.</text>
</comment>
<dbReference type="RefSeq" id="WP_345044721.1">
    <property type="nucleotide sequence ID" value="NZ_BAABBA010000027.1"/>
</dbReference>
<feature type="transmembrane region" description="Helical" evidence="2">
    <location>
        <begin position="117"/>
        <end position="141"/>
    </location>
</feature>
<keyword evidence="2" id="KW-0812">Transmembrane</keyword>
<evidence type="ECO:0000313" key="3">
    <source>
        <dbReference type="EMBL" id="GAA3510198.1"/>
    </source>
</evidence>
<keyword evidence="2" id="KW-1133">Transmembrane helix</keyword>